<dbReference type="Proteomes" id="UP000178448">
    <property type="component" value="Unassembled WGS sequence"/>
</dbReference>
<proteinExistence type="predicted"/>
<dbReference type="AlphaFoldDB" id="A0A1F5YNP5"/>
<feature type="transmembrane region" description="Helical" evidence="1">
    <location>
        <begin position="20"/>
        <end position="37"/>
    </location>
</feature>
<dbReference type="EMBL" id="MFJD01000010">
    <property type="protein sequence ID" value="OGG01746.1"/>
    <property type="molecule type" value="Genomic_DNA"/>
</dbReference>
<accession>A0A1F5YNP5</accession>
<name>A0A1F5YNP5_9BACT</name>
<comment type="caution">
    <text evidence="2">The sequence shown here is derived from an EMBL/GenBank/DDBJ whole genome shotgun (WGS) entry which is preliminary data.</text>
</comment>
<sequence>MKRNLTYDGADVRELRTITALLTGALIVALTVLLSFSKTHGQMSGQSLEVSPPSQELIADPGETVIVKAKVRNRAETPLPITVRIEDFVATGEGGQVSLTEKGPWAVSTWTTVAPVGFTLKPGEVREVEATVAVPRSGVAGGRYGSFVFSVSGEGGPGKAALSQEVASLFLLRVSGPVEEKISIQSFSIPAFLEFGPVPMTLSFTNTGNVHLKPQGVVTISNMLGGKVADVPIDGVNVFPQAKRTVTTNWNTTYLIGRYSAKALVYTGSSSNELMEATATFFVFPWRIVIVAALVIAALFILRRRIRKALKALMGK</sequence>
<evidence type="ECO:0000313" key="3">
    <source>
        <dbReference type="Proteomes" id="UP000178448"/>
    </source>
</evidence>
<protein>
    <submittedName>
        <fullName evidence="2">Uncharacterized protein</fullName>
    </submittedName>
</protein>
<keyword evidence="1" id="KW-0472">Membrane</keyword>
<evidence type="ECO:0000256" key="1">
    <source>
        <dbReference type="SAM" id="Phobius"/>
    </source>
</evidence>
<dbReference type="InterPro" id="IPR010916">
    <property type="entry name" value="TonB_box_CS"/>
</dbReference>
<keyword evidence="1" id="KW-1133">Transmembrane helix</keyword>
<feature type="transmembrane region" description="Helical" evidence="1">
    <location>
        <begin position="279"/>
        <end position="302"/>
    </location>
</feature>
<organism evidence="2 3">
    <name type="scientific">Candidatus Gottesmanbacteria bacterium RBG_16_52_11</name>
    <dbReference type="NCBI Taxonomy" id="1798374"/>
    <lineage>
        <taxon>Bacteria</taxon>
        <taxon>Candidatus Gottesmaniibacteriota</taxon>
    </lineage>
</organism>
<keyword evidence="1" id="KW-0812">Transmembrane</keyword>
<reference evidence="2 3" key="1">
    <citation type="journal article" date="2016" name="Nat. Commun.">
        <title>Thousands of microbial genomes shed light on interconnected biogeochemical processes in an aquifer system.</title>
        <authorList>
            <person name="Anantharaman K."/>
            <person name="Brown C.T."/>
            <person name="Hug L.A."/>
            <person name="Sharon I."/>
            <person name="Castelle C.J."/>
            <person name="Probst A.J."/>
            <person name="Thomas B.C."/>
            <person name="Singh A."/>
            <person name="Wilkins M.J."/>
            <person name="Karaoz U."/>
            <person name="Brodie E.L."/>
            <person name="Williams K.H."/>
            <person name="Hubbard S.S."/>
            <person name="Banfield J.F."/>
        </authorList>
    </citation>
    <scope>NUCLEOTIDE SEQUENCE [LARGE SCALE GENOMIC DNA]</scope>
</reference>
<dbReference type="STRING" id="1798374.A2Z33_00195"/>
<evidence type="ECO:0000313" key="2">
    <source>
        <dbReference type="EMBL" id="OGG01746.1"/>
    </source>
</evidence>
<dbReference type="PROSITE" id="PS00430">
    <property type="entry name" value="TONB_DEPENDENT_REC_1"/>
    <property type="match status" value="1"/>
</dbReference>
<gene>
    <name evidence="2" type="ORF">A2Z33_00195</name>
</gene>